<protein>
    <recommendedName>
        <fullName evidence="1">TRAF1-6 MATH domain-containing protein</fullName>
    </recommendedName>
</protein>
<gene>
    <name evidence="3" type="ORF">JXQ802_LOCUS49131</name>
    <name evidence="2" type="ORF">PYM288_LOCUS33069</name>
</gene>
<dbReference type="PANTHER" id="PTHR10131">
    <property type="entry name" value="TNF RECEPTOR ASSOCIATED FACTOR"/>
    <property type="match status" value="1"/>
</dbReference>
<dbReference type="Proteomes" id="UP000663870">
    <property type="component" value="Unassembled WGS sequence"/>
</dbReference>
<feature type="domain" description="TRAF1-6 MATH" evidence="1">
    <location>
        <begin position="316"/>
        <end position="423"/>
    </location>
</feature>
<reference evidence="2" key="1">
    <citation type="submission" date="2021-02" db="EMBL/GenBank/DDBJ databases">
        <authorList>
            <person name="Nowell W R."/>
        </authorList>
    </citation>
    <scope>NUCLEOTIDE SEQUENCE</scope>
</reference>
<evidence type="ECO:0000259" key="1">
    <source>
        <dbReference type="Pfam" id="PF21355"/>
    </source>
</evidence>
<evidence type="ECO:0000313" key="2">
    <source>
        <dbReference type="EMBL" id="CAF1364972.1"/>
    </source>
</evidence>
<dbReference type="InterPro" id="IPR013083">
    <property type="entry name" value="Znf_RING/FYVE/PHD"/>
</dbReference>
<dbReference type="EMBL" id="CAJNOH010004288">
    <property type="protein sequence ID" value="CAF1364972.1"/>
    <property type="molecule type" value="Genomic_DNA"/>
</dbReference>
<dbReference type="InterPro" id="IPR049342">
    <property type="entry name" value="TRAF1-6_MATH_dom"/>
</dbReference>
<comment type="caution">
    <text evidence="2">The sequence shown here is derived from an EMBL/GenBank/DDBJ whole genome shotgun (WGS) entry which is preliminary data.</text>
</comment>
<dbReference type="Proteomes" id="UP000663854">
    <property type="component" value="Unassembled WGS sequence"/>
</dbReference>
<dbReference type="SUPFAM" id="SSF49599">
    <property type="entry name" value="TRAF domain-like"/>
    <property type="match status" value="1"/>
</dbReference>
<dbReference type="Gene3D" id="3.30.40.10">
    <property type="entry name" value="Zinc/RING finger domain, C3HC4 (zinc finger)"/>
    <property type="match status" value="1"/>
</dbReference>
<organism evidence="2 4">
    <name type="scientific">Rotaria sordida</name>
    <dbReference type="NCBI Taxonomy" id="392033"/>
    <lineage>
        <taxon>Eukaryota</taxon>
        <taxon>Metazoa</taxon>
        <taxon>Spiralia</taxon>
        <taxon>Gnathifera</taxon>
        <taxon>Rotifera</taxon>
        <taxon>Eurotatoria</taxon>
        <taxon>Bdelloidea</taxon>
        <taxon>Philodinida</taxon>
        <taxon>Philodinidae</taxon>
        <taxon>Rotaria</taxon>
    </lineage>
</organism>
<evidence type="ECO:0000313" key="3">
    <source>
        <dbReference type="EMBL" id="CAF1608545.1"/>
    </source>
</evidence>
<proteinExistence type="predicted"/>
<keyword evidence="5" id="KW-1185">Reference proteome</keyword>
<dbReference type="AlphaFoldDB" id="A0A815IH93"/>
<evidence type="ECO:0000313" key="5">
    <source>
        <dbReference type="Proteomes" id="UP000663870"/>
    </source>
</evidence>
<feature type="non-terminal residue" evidence="2">
    <location>
        <position position="425"/>
    </location>
</feature>
<dbReference type="PANTHER" id="PTHR10131:SF151">
    <property type="entry name" value="TNF RECEPTOR ASSOCIATED FACTOR (TRAF) HOMOLOG"/>
    <property type="match status" value="1"/>
</dbReference>
<dbReference type="Pfam" id="PF21355">
    <property type="entry name" value="TRAF-mep_MATH"/>
    <property type="match status" value="1"/>
</dbReference>
<sequence>MATSKEPHDSFGGLKIGNKDTINISLFCELCKLLLLDPIQLLCCGTRLCRWCSKKGLLDSKPFICSFCHTKQEQKQAHADRGAERELNMIKIDCYSCSWNGLYNDYKEHLGQQHAYLQCSDCCEHFFSINLYEEHRQEICEYRSILCELPGCMGLIKWTNIGTHYLCDTHQKMLLEVIIQYIFKHKRLPNKSNCSATITSVVSDMKQELITVQENVNILLPEVECSLNNCTRLKSEHDQIKTTCDNLIQQKNTVGKMIKDDNEKVNKCIQEQNDMEKQIDDTKKLQLYTKTLSLDTDSTMTFSFIKHPHEINLPFSIYSSQFKTSIFGYNFMLRICSTIISGNENQEYLSIYIKLLRGEFDQILLYPFPYNIYLCLCDQSKQKKHIVSMIKPDANLLSFVRPTSEKNNEVGIIKYCPLKLLKDAK</sequence>
<dbReference type="Gene3D" id="2.60.210.10">
    <property type="entry name" value="Apoptosis, Tumor Necrosis Factor Receptor Associated Protein 2, Chain A"/>
    <property type="match status" value="1"/>
</dbReference>
<dbReference type="InterPro" id="IPR008974">
    <property type="entry name" value="TRAF-like"/>
</dbReference>
<name>A0A815IH93_9BILA</name>
<dbReference type="EMBL" id="CAJNOL010005696">
    <property type="protein sequence ID" value="CAF1608545.1"/>
    <property type="molecule type" value="Genomic_DNA"/>
</dbReference>
<evidence type="ECO:0000313" key="4">
    <source>
        <dbReference type="Proteomes" id="UP000663854"/>
    </source>
</evidence>
<accession>A0A815IH93</accession>